<dbReference type="InterPro" id="IPR013761">
    <property type="entry name" value="SAM/pointed_sf"/>
</dbReference>
<dbReference type="CDD" id="cd12148">
    <property type="entry name" value="fungal_TF_MHR"/>
    <property type="match status" value="1"/>
</dbReference>
<dbReference type="OrthoDB" id="1919336at2759"/>
<evidence type="ECO:0000313" key="3">
    <source>
        <dbReference type="Proteomes" id="UP000799324"/>
    </source>
</evidence>
<dbReference type="AlphaFoldDB" id="A0A6A6SN21"/>
<dbReference type="EMBL" id="MU004543">
    <property type="protein sequence ID" value="KAF2648357.1"/>
    <property type="molecule type" value="Genomic_DNA"/>
</dbReference>
<name>A0A6A6SN21_9PLEO</name>
<dbReference type="SUPFAM" id="SSF47769">
    <property type="entry name" value="SAM/Pointed domain"/>
    <property type="match status" value="1"/>
</dbReference>
<evidence type="ECO:0000313" key="2">
    <source>
        <dbReference type="EMBL" id="KAF2648357.1"/>
    </source>
</evidence>
<feature type="compositionally biased region" description="Basic and acidic residues" evidence="1">
    <location>
        <begin position="131"/>
        <end position="148"/>
    </location>
</feature>
<reference evidence="2" key="1">
    <citation type="journal article" date="2020" name="Stud. Mycol.">
        <title>101 Dothideomycetes genomes: a test case for predicting lifestyles and emergence of pathogens.</title>
        <authorList>
            <person name="Haridas S."/>
            <person name="Albert R."/>
            <person name="Binder M."/>
            <person name="Bloem J."/>
            <person name="Labutti K."/>
            <person name="Salamov A."/>
            <person name="Andreopoulos B."/>
            <person name="Baker S."/>
            <person name="Barry K."/>
            <person name="Bills G."/>
            <person name="Bluhm B."/>
            <person name="Cannon C."/>
            <person name="Castanera R."/>
            <person name="Culley D."/>
            <person name="Daum C."/>
            <person name="Ezra D."/>
            <person name="Gonzalez J."/>
            <person name="Henrissat B."/>
            <person name="Kuo A."/>
            <person name="Liang C."/>
            <person name="Lipzen A."/>
            <person name="Lutzoni F."/>
            <person name="Magnuson J."/>
            <person name="Mondo S."/>
            <person name="Nolan M."/>
            <person name="Ohm R."/>
            <person name="Pangilinan J."/>
            <person name="Park H.-J."/>
            <person name="Ramirez L."/>
            <person name="Alfaro M."/>
            <person name="Sun H."/>
            <person name="Tritt A."/>
            <person name="Yoshinaga Y."/>
            <person name="Zwiers L.-H."/>
            <person name="Turgeon B."/>
            <person name="Goodwin S."/>
            <person name="Spatafora J."/>
            <person name="Crous P."/>
            <person name="Grigoriev I."/>
        </authorList>
    </citation>
    <scope>NUCLEOTIDE SEQUENCE</scope>
    <source>
        <strain evidence="2">CBS 122681</strain>
    </source>
</reference>
<dbReference type="Proteomes" id="UP000799324">
    <property type="component" value="Unassembled WGS sequence"/>
</dbReference>
<gene>
    <name evidence="2" type="ORF">K491DRAFT_763129</name>
</gene>
<organism evidence="2 3">
    <name type="scientific">Lophiostoma macrostomum CBS 122681</name>
    <dbReference type="NCBI Taxonomy" id="1314788"/>
    <lineage>
        <taxon>Eukaryota</taxon>
        <taxon>Fungi</taxon>
        <taxon>Dikarya</taxon>
        <taxon>Ascomycota</taxon>
        <taxon>Pezizomycotina</taxon>
        <taxon>Dothideomycetes</taxon>
        <taxon>Pleosporomycetidae</taxon>
        <taxon>Pleosporales</taxon>
        <taxon>Lophiostomataceae</taxon>
        <taxon>Lophiostoma</taxon>
    </lineage>
</organism>
<sequence>MKHITCAEASSSKEATIGGLELNVALARIGLGSSECRLRENGFSDWESMLGITESDMSEMSLRLGDRRKIQRMISDHKASNISKSNSTRRSPPDPRREQPYDRHKRTDSKSYNRRSTAGRNPATGLPSLDLSERLQRDRDDGGNKDLDARFHKVSKAVKAGLEEVHRITKDLSIDEHLFKVTTTPQEAVTANSVEAFFQCTGALVYLWSYNQAMQEVRSLYDPVNGLDPTSSVEVFAMAAVGSYCDGSLQEKKSSSKFLEYFSSLLSSPLMIRDLLYMRLFACLAICRFTDSTDSARILLSSSLEIGREAFTSQLFKATTPEEELRHWWHVFQSVIFLESWFANITHQEVRVKYDDLHLYHIPQSKHQSTPDTYQARIFELGRLATYAALGSKKEVEGPPAMKERYYLESLMHWQRTLPPFMQLSHISLSAPLALSSDVKRSLLHLHILFLGLFIAPHKKCMLVLGQFRLGDIHISVEDLEALTSVESQCVLAARQSSRVASLVQFDNLVRAHSWILLYASYVGGTVLLHSAAQKLLECSRDDVGLELAYASSHLSILSLCSYESEVARRMYTSLQVVFNDLKDLLTLPIGANSMRESRQDHMIHSPQHVRRTTVQVAKEILKILEGSITF</sequence>
<evidence type="ECO:0008006" key="4">
    <source>
        <dbReference type="Google" id="ProtNLM"/>
    </source>
</evidence>
<evidence type="ECO:0000256" key="1">
    <source>
        <dbReference type="SAM" id="MobiDB-lite"/>
    </source>
</evidence>
<feature type="compositionally biased region" description="Polar residues" evidence="1">
    <location>
        <begin position="80"/>
        <end position="90"/>
    </location>
</feature>
<keyword evidence="3" id="KW-1185">Reference proteome</keyword>
<proteinExistence type="predicted"/>
<feature type="compositionally biased region" description="Basic and acidic residues" evidence="1">
    <location>
        <begin position="91"/>
        <end position="102"/>
    </location>
</feature>
<accession>A0A6A6SN21</accession>
<dbReference type="Gene3D" id="1.10.150.50">
    <property type="entry name" value="Transcription Factor, Ets-1"/>
    <property type="match status" value="1"/>
</dbReference>
<protein>
    <recommendedName>
        <fullName evidence="4">Transcription factor domain-containing protein</fullName>
    </recommendedName>
</protein>
<feature type="region of interest" description="Disordered" evidence="1">
    <location>
        <begin position="75"/>
        <end position="148"/>
    </location>
</feature>